<evidence type="ECO:0000313" key="3">
    <source>
        <dbReference type="Proteomes" id="UP000499080"/>
    </source>
</evidence>
<feature type="region of interest" description="Disordered" evidence="1">
    <location>
        <begin position="48"/>
        <end position="148"/>
    </location>
</feature>
<evidence type="ECO:0000256" key="1">
    <source>
        <dbReference type="SAM" id="MobiDB-lite"/>
    </source>
</evidence>
<organism evidence="2 3">
    <name type="scientific">Araneus ventricosus</name>
    <name type="common">Orbweaver spider</name>
    <name type="synonym">Epeira ventricosa</name>
    <dbReference type="NCBI Taxonomy" id="182803"/>
    <lineage>
        <taxon>Eukaryota</taxon>
        <taxon>Metazoa</taxon>
        <taxon>Ecdysozoa</taxon>
        <taxon>Arthropoda</taxon>
        <taxon>Chelicerata</taxon>
        <taxon>Arachnida</taxon>
        <taxon>Araneae</taxon>
        <taxon>Araneomorphae</taxon>
        <taxon>Entelegynae</taxon>
        <taxon>Araneoidea</taxon>
        <taxon>Araneidae</taxon>
        <taxon>Araneus</taxon>
    </lineage>
</organism>
<keyword evidence="3" id="KW-1185">Reference proteome</keyword>
<feature type="compositionally biased region" description="Low complexity" evidence="1">
    <location>
        <begin position="91"/>
        <end position="105"/>
    </location>
</feature>
<dbReference type="AlphaFoldDB" id="A0A4Y2MD15"/>
<sequence>MATGRAWLAGGFAEGAKAASNFGANGFSAGYLPASAAVVRRFQHPFAALQDPQEGGAGPQGWRRDEPGGAEEERVRPGEEPHAGHEPGLRPAEGAAAGQEAPGEEALQDRVPQFHSSRMADLRTRPRHSPSLQRRRFKPSQNISSNRVHMDKALCVSSFKLGLVWRLQSGPAPAGRPLKRCERTRPRAAD</sequence>
<comment type="caution">
    <text evidence="2">The sequence shown here is derived from an EMBL/GenBank/DDBJ whole genome shotgun (WGS) entry which is preliminary data.</text>
</comment>
<evidence type="ECO:0000313" key="2">
    <source>
        <dbReference type="EMBL" id="GBN25018.1"/>
    </source>
</evidence>
<feature type="compositionally biased region" description="Basic and acidic residues" evidence="1">
    <location>
        <begin position="179"/>
        <end position="190"/>
    </location>
</feature>
<feature type="compositionally biased region" description="Basic residues" evidence="1">
    <location>
        <begin position="125"/>
        <end position="138"/>
    </location>
</feature>
<reference evidence="2 3" key="1">
    <citation type="journal article" date="2019" name="Sci. Rep.">
        <title>Orb-weaving spider Araneus ventricosus genome elucidates the spidroin gene catalogue.</title>
        <authorList>
            <person name="Kono N."/>
            <person name="Nakamura H."/>
            <person name="Ohtoshi R."/>
            <person name="Moran D.A.P."/>
            <person name="Shinohara A."/>
            <person name="Yoshida Y."/>
            <person name="Fujiwara M."/>
            <person name="Mori M."/>
            <person name="Tomita M."/>
            <person name="Arakawa K."/>
        </authorList>
    </citation>
    <scope>NUCLEOTIDE SEQUENCE [LARGE SCALE GENOMIC DNA]</scope>
</reference>
<dbReference type="EMBL" id="BGPR01007193">
    <property type="protein sequence ID" value="GBN25018.1"/>
    <property type="molecule type" value="Genomic_DNA"/>
</dbReference>
<feature type="region of interest" description="Disordered" evidence="1">
    <location>
        <begin position="169"/>
        <end position="190"/>
    </location>
</feature>
<gene>
    <name evidence="2" type="ORF">AVEN_109456_1</name>
</gene>
<protein>
    <submittedName>
        <fullName evidence="2">Uncharacterized protein</fullName>
    </submittedName>
</protein>
<dbReference type="Proteomes" id="UP000499080">
    <property type="component" value="Unassembled WGS sequence"/>
</dbReference>
<accession>A0A4Y2MD15</accession>
<name>A0A4Y2MD15_ARAVE</name>
<feature type="compositionally biased region" description="Basic and acidic residues" evidence="1">
    <location>
        <begin position="62"/>
        <end position="88"/>
    </location>
</feature>
<proteinExistence type="predicted"/>